<proteinExistence type="predicted"/>
<dbReference type="PANTHER" id="PTHR14379:SF57">
    <property type="entry name" value="NYN DOMAIN-CONTAINING PROTEIN"/>
    <property type="match status" value="1"/>
</dbReference>
<feature type="domain" description="NYN" evidence="1">
    <location>
        <begin position="217"/>
        <end position="332"/>
    </location>
</feature>
<dbReference type="InterPro" id="IPR021139">
    <property type="entry name" value="NYN"/>
</dbReference>
<sequence>MSDVFPGNFAAAEIGIFWDLEDCKIGNVSASETLQNIKLTISRAGHHGTVSIRAYGDMSGLEFPSDGIKLNHFPAGERYARHTKILEDIVSWSGEHPEPSNLMLIMKDNISDDLIEIVELLKSRKKYMFHLVKADLHYSLKEIAASQSNSLSRSLRLKTMVVMLCNGKTTVCWGFENCWNSTGFDNSPSPTKRQFSLLLIPVQPYNLSLRSKKAAETGVFWDIEDCEIPDDLSAGYVLEKIRSNLSSSGHHGTVSIRAYGDMTGHQFPSEGIKLNHFPAGERYARHTKMLEDIVSWAAEHPEPSTLMLIMGDDASDDFIDVVKLLKSRKNYRLLFAHA</sequence>
<dbReference type="InterPro" id="IPR024768">
    <property type="entry name" value="Marf1"/>
</dbReference>
<keyword evidence="3" id="KW-1185">Reference proteome</keyword>
<dbReference type="PANTHER" id="PTHR14379">
    <property type="entry name" value="LIMKAIN B LKAP"/>
    <property type="match status" value="1"/>
</dbReference>
<organism evidence="2 3">
    <name type="scientific">Arabis nemorensis</name>
    <dbReference type="NCBI Taxonomy" id="586526"/>
    <lineage>
        <taxon>Eukaryota</taxon>
        <taxon>Viridiplantae</taxon>
        <taxon>Streptophyta</taxon>
        <taxon>Embryophyta</taxon>
        <taxon>Tracheophyta</taxon>
        <taxon>Spermatophyta</taxon>
        <taxon>Magnoliopsida</taxon>
        <taxon>eudicotyledons</taxon>
        <taxon>Gunneridae</taxon>
        <taxon>Pentapetalae</taxon>
        <taxon>rosids</taxon>
        <taxon>malvids</taxon>
        <taxon>Brassicales</taxon>
        <taxon>Brassicaceae</taxon>
        <taxon>Arabideae</taxon>
        <taxon>Arabis</taxon>
    </lineage>
</organism>
<feature type="domain" description="NYN" evidence="1">
    <location>
        <begin position="14"/>
        <end position="128"/>
    </location>
</feature>
<evidence type="ECO:0000313" key="3">
    <source>
        <dbReference type="Proteomes" id="UP000489600"/>
    </source>
</evidence>
<protein>
    <recommendedName>
        <fullName evidence="1">NYN domain-containing protein</fullName>
    </recommendedName>
</protein>
<dbReference type="GO" id="GO:0004540">
    <property type="term" value="F:RNA nuclease activity"/>
    <property type="evidence" value="ECO:0007669"/>
    <property type="project" value="InterPro"/>
</dbReference>
<gene>
    <name evidence="2" type="ORF">ANE_LOCUS17020</name>
</gene>
<dbReference type="EMBL" id="CABITT030000005">
    <property type="protein sequence ID" value="VVB06576.1"/>
    <property type="molecule type" value="Genomic_DNA"/>
</dbReference>
<dbReference type="CDD" id="cd10910">
    <property type="entry name" value="PIN_limkain_b1_N_like"/>
    <property type="match status" value="2"/>
</dbReference>
<evidence type="ECO:0000313" key="2">
    <source>
        <dbReference type="EMBL" id="VVB06576.1"/>
    </source>
</evidence>
<dbReference type="GO" id="GO:0005777">
    <property type="term" value="C:peroxisome"/>
    <property type="evidence" value="ECO:0007669"/>
    <property type="project" value="InterPro"/>
</dbReference>
<dbReference type="Proteomes" id="UP000489600">
    <property type="component" value="Unassembled WGS sequence"/>
</dbReference>
<name>A0A565BYY9_9BRAS</name>
<dbReference type="OrthoDB" id="549353at2759"/>
<evidence type="ECO:0000259" key="1">
    <source>
        <dbReference type="Pfam" id="PF01936"/>
    </source>
</evidence>
<reference evidence="2" key="1">
    <citation type="submission" date="2019-07" db="EMBL/GenBank/DDBJ databases">
        <authorList>
            <person name="Dittberner H."/>
        </authorList>
    </citation>
    <scope>NUCLEOTIDE SEQUENCE [LARGE SCALE GENOMIC DNA]</scope>
</reference>
<dbReference type="AlphaFoldDB" id="A0A565BYY9"/>
<comment type="caution">
    <text evidence="2">The sequence shown here is derived from an EMBL/GenBank/DDBJ whole genome shotgun (WGS) entry which is preliminary data.</text>
</comment>
<dbReference type="Pfam" id="PF01936">
    <property type="entry name" value="NYN"/>
    <property type="match status" value="2"/>
</dbReference>
<dbReference type="GO" id="GO:0010468">
    <property type="term" value="P:regulation of gene expression"/>
    <property type="evidence" value="ECO:0007669"/>
    <property type="project" value="InterPro"/>
</dbReference>
<accession>A0A565BYY9</accession>